<keyword evidence="9" id="KW-1185">Reference proteome</keyword>
<dbReference type="PROSITE" id="PS51093">
    <property type="entry name" value="PTS_EIIA_TYPE_1"/>
    <property type="match status" value="1"/>
</dbReference>
<name>A0A6H9UWI6_9ACTN</name>
<reference evidence="8 9" key="1">
    <citation type="submission" date="2019-09" db="EMBL/GenBank/DDBJ databases">
        <title>Screening of Novel Bioactive Compounds from Soil-Associated.</title>
        <authorList>
            <person name="Zhao S."/>
        </authorList>
    </citation>
    <scope>NUCLEOTIDE SEQUENCE [LARGE SCALE GENOMIC DNA]</scope>
    <source>
        <strain evidence="8 9">HIT-DPA4</strain>
    </source>
</reference>
<dbReference type="Pfam" id="PF00358">
    <property type="entry name" value="PTS_EIIA_1"/>
    <property type="match status" value="1"/>
</dbReference>
<evidence type="ECO:0000313" key="8">
    <source>
        <dbReference type="EMBL" id="KAB1143494.1"/>
    </source>
</evidence>
<dbReference type="Proteomes" id="UP000442707">
    <property type="component" value="Unassembled WGS sequence"/>
</dbReference>
<dbReference type="GO" id="GO:0005737">
    <property type="term" value="C:cytoplasm"/>
    <property type="evidence" value="ECO:0007669"/>
    <property type="project" value="UniProtKB-SubCell"/>
</dbReference>
<dbReference type="GO" id="GO:0016301">
    <property type="term" value="F:kinase activity"/>
    <property type="evidence" value="ECO:0007669"/>
    <property type="project" value="UniProtKB-KW"/>
</dbReference>
<sequence>MRLAVHAPLSGTLAALGNVPDHVFAAQLVGSGMAVEPDDDTGPIDVAAPVAGQAATVRPHAFVIRTDSGSAVLVHLGIDTVRLNGEGFRTHVAEGEQVEAGRNLITFDPGAVRARGLSAMCPVVVPDSAPGSAQAPSTTAVVRAGALMFTWAAP</sequence>
<dbReference type="PANTHER" id="PTHR45008:SF1">
    <property type="entry name" value="PTS SYSTEM GLUCOSE-SPECIFIC EIIA COMPONENT"/>
    <property type="match status" value="1"/>
</dbReference>
<dbReference type="GO" id="GO:0009401">
    <property type="term" value="P:phosphoenolpyruvate-dependent sugar phosphotransferase system"/>
    <property type="evidence" value="ECO:0007669"/>
    <property type="project" value="UniProtKB-KW"/>
</dbReference>
<accession>A0A6H9UWI6</accession>
<dbReference type="SUPFAM" id="SSF51261">
    <property type="entry name" value="Duplicated hybrid motif"/>
    <property type="match status" value="1"/>
</dbReference>
<keyword evidence="5" id="KW-0598">Phosphotransferase system</keyword>
<proteinExistence type="predicted"/>
<evidence type="ECO:0000256" key="6">
    <source>
        <dbReference type="ARBA" id="ARBA00022777"/>
    </source>
</evidence>
<evidence type="ECO:0000256" key="1">
    <source>
        <dbReference type="ARBA" id="ARBA00004496"/>
    </source>
</evidence>
<keyword evidence="6" id="KW-0418">Kinase</keyword>
<feature type="domain" description="PTS EIIA type-1" evidence="7">
    <location>
        <begin position="21"/>
        <end position="127"/>
    </location>
</feature>
<protein>
    <submittedName>
        <fullName evidence="8">PTS glucose transporter subunit IIA</fullName>
    </submittedName>
</protein>
<evidence type="ECO:0000256" key="2">
    <source>
        <dbReference type="ARBA" id="ARBA00022448"/>
    </source>
</evidence>
<organism evidence="8 9">
    <name type="scientific">Streptomyces luteolifulvus</name>
    <dbReference type="NCBI Taxonomy" id="2615112"/>
    <lineage>
        <taxon>Bacteria</taxon>
        <taxon>Bacillati</taxon>
        <taxon>Actinomycetota</taxon>
        <taxon>Actinomycetes</taxon>
        <taxon>Kitasatosporales</taxon>
        <taxon>Streptomycetaceae</taxon>
        <taxon>Streptomyces</taxon>
    </lineage>
</organism>
<evidence type="ECO:0000256" key="4">
    <source>
        <dbReference type="ARBA" id="ARBA00022679"/>
    </source>
</evidence>
<dbReference type="NCBIfam" id="TIGR00830">
    <property type="entry name" value="PTBA"/>
    <property type="match status" value="1"/>
</dbReference>
<keyword evidence="2" id="KW-0813">Transport</keyword>
<dbReference type="AlphaFoldDB" id="A0A6H9UWI6"/>
<gene>
    <name evidence="8" type="ORF">F7R91_25405</name>
</gene>
<dbReference type="EMBL" id="VZRB01000019">
    <property type="protein sequence ID" value="KAB1143494.1"/>
    <property type="molecule type" value="Genomic_DNA"/>
</dbReference>
<comment type="caution">
    <text evidence="8">The sequence shown here is derived from an EMBL/GenBank/DDBJ whole genome shotgun (WGS) entry which is preliminary data.</text>
</comment>
<evidence type="ECO:0000256" key="3">
    <source>
        <dbReference type="ARBA" id="ARBA00022597"/>
    </source>
</evidence>
<dbReference type="InterPro" id="IPR001127">
    <property type="entry name" value="PTS_EIIA_1_perm"/>
</dbReference>
<dbReference type="PROSITE" id="PS00371">
    <property type="entry name" value="PTS_EIIA_TYPE_1_HIS"/>
    <property type="match status" value="1"/>
</dbReference>
<evidence type="ECO:0000256" key="5">
    <source>
        <dbReference type="ARBA" id="ARBA00022683"/>
    </source>
</evidence>
<keyword evidence="3 8" id="KW-0762">Sugar transport</keyword>
<dbReference type="RefSeq" id="WP_150951497.1">
    <property type="nucleotide sequence ID" value="NZ_VZRB01000019.1"/>
</dbReference>
<dbReference type="InterPro" id="IPR011055">
    <property type="entry name" value="Dup_hybrid_motif"/>
</dbReference>
<dbReference type="InterPro" id="IPR050890">
    <property type="entry name" value="PTS_EIIA_component"/>
</dbReference>
<dbReference type="Gene3D" id="2.70.70.10">
    <property type="entry name" value="Glucose Permease (Domain IIA)"/>
    <property type="match status" value="1"/>
</dbReference>
<evidence type="ECO:0000313" key="9">
    <source>
        <dbReference type="Proteomes" id="UP000442707"/>
    </source>
</evidence>
<dbReference type="PANTHER" id="PTHR45008">
    <property type="entry name" value="PTS SYSTEM GLUCOSE-SPECIFIC EIIA COMPONENT"/>
    <property type="match status" value="1"/>
</dbReference>
<comment type="subcellular location">
    <subcellularLocation>
        <location evidence="1">Cytoplasm</location>
    </subcellularLocation>
</comment>
<keyword evidence="4" id="KW-0808">Transferase</keyword>
<evidence type="ECO:0000259" key="7">
    <source>
        <dbReference type="PROSITE" id="PS51093"/>
    </source>
</evidence>